<gene>
    <name evidence="1" type="ORF">SAMN05421593_0847</name>
</gene>
<dbReference type="PROSITE" id="PS51257">
    <property type="entry name" value="PROKAR_LIPOPROTEIN"/>
    <property type="match status" value="1"/>
</dbReference>
<protein>
    <submittedName>
        <fullName evidence="1">Uncharacterized protein</fullName>
    </submittedName>
</protein>
<reference evidence="1 2" key="1">
    <citation type="submission" date="2016-10" db="EMBL/GenBank/DDBJ databases">
        <authorList>
            <person name="de Groot N.N."/>
        </authorList>
    </citation>
    <scope>NUCLEOTIDE SEQUENCE [LARGE SCALE GENOMIC DNA]</scope>
    <source>
        <strain evidence="1 2">DSM 23031</strain>
    </source>
</reference>
<evidence type="ECO:0000313" key="2">
    <source>
        <dbReference type="Proteomes" id="UP000198561"/>
    </source>
</evidence>
<evidence type="ECO:0000313" key="1">
    <source>
        <dbReference type="EMBL" id="SEH28913.1"/>
    </source>
</evidence>
<dbReference type="STRING" id="680127.SAMN05421593_0847"/>
<organism evidence="1 2">
    <name type="scientific">Chryseobacterium culicis</name>
    <dbReference type="NCBI Taxonomy" id="680127"/>
    <lineage>
        <taxon>Bacteria</taxon>
        <taxon>Pseudomonadati</taxon>
        <taxon>Bacteroidota</taxon>
        <taxon>Flavobacteriia</taxon>
        <taxon>Flavobacteriales</taxon>
        <taxon>Weeksellaceae</taxon>
        <taxon>Chryseobacterium group</taxon>
        <taxon>Chryseobacterium</taxon>
    </lineage>
</organism>
<sequence length="175" mass="20061">MVAQKTITGFLIFMSFFSMFSCQSAELKHVRNKLLKKTQGFETANFPLLYFDRLYILEGTYITKGKFNIVPPKLEMHRGSDQKKYEDYIIFNSNGTVEKLYAENEKAAKQLLGKDTSGPNAIVYRKGDRFFMDAVQAFKMGGGYGIDRQEIKFENNKLFIQDGANCSVYLPVEKP</sequence>
<name>A0A1H6H4I9_CHRCI</name>
<dbReference type="Proteomes" id="UP000198561">
    <property type="component" value="Unassembled WGS sequence"/>
</dbReference>
<dbReference type="AlphaFoldDB" id="A0A1H6H4I9"/>
<dbReference type="EMBL" id="FNWQ01000001">
    <property type="protein sequence ID" value="SEH28913.1"/>
    <property type="molecule type" value="Genomic_DNA"/>
</dbReference>
<proteinExistence type="predicted"/>
<accession>A0A1H6H4I9</accession>